<name>A0A139P2F2_STROR</name>
<organism evidence="1 2">
    <name type="scientific">Streptococcus oralis</name>
    <dbReference type="NCBI Taxonomy" id="1303"/>
    <lineage>
        <taxon>Bacteria</taxon>
        <taxon>Bacillati</taxon>
        <taxon>Bacillota</taxon>
        <taxon>Bacilli</taxon>
        <taxon>Lactobacillales</taxon>
        <taxon>Streptococcaceae</taxon>
        <taxon>Streptococcus</taxon>
    </lineage>
</organism>
<dbReference type="Proteomes" id="UP000070497">
    <property type="component" value="Unassembled WGS sequence"/>
</dbReference>
<evidence type="ECO:0000313" key="1">
    <source>
        <dbReference type="EMBL" id="KXT82084.1"/>
    </source>
</evidence>
<evidence type="ECO:0000313" key="2">
    <source>
        <dbReference type="Proteomes" id="UP000070497"/>
    </source>
</evidence>
<dbReference type="EMBL" id="LQRI01000146">
    <property type="protein sequence ID" value="KXT82084.1"/>
    <property type="molecule type" value="Genomic_DNA"/>
</dbReference>
<proteinExistence type="predicted"/>
<reference evidence="1 2" key="1">
    <citation type="submission" date="2016-01" db="EMBL/GenBank/DDBJ databases">
        <title>Highly variable Streptococcus oralis are common among viridans streptococci isolated from primates.</title>
        <authorList>
            <person name="Denapaite D."/>
            <person name="Rieger M."/>
            <person name="Koendgen S."/>
            <person name="Brueckner R."/>
            <person name="Ochigava I."/>
            <person name="Kappeler P."/>
            <person name="Maetz-Rensing K."/>
            <person name="Leendertz F."/>
            <person name="Hakenbeck R."/>
        </authorList>
    </citation>
    <scope>NUCLEOTIDE SEQUENCE [LARGE SCALE GENOMIC DNA]</scope>
    <source>
        <strain evidence="1 2">DD14</strain>
    </source>
</reference>
<sequence length="111" mass="12558">MIEIIIKKYLDGHLDVPSFFEHEAEAPDSFVIIQKTGGKERNHSGSATFAFQSYGPTMQKAAELNVKVKSAVKGLIELDSICGVHLNSDYNFTDTETKQYRYQAVFDINYF</sequence>
<dbReference type="RefSeq" id="WP_061418860.1">
    <property type="nucleotide sequence ID" value="NZ_JAKUWN010000007.1"/>
</dbReference>
<comment type="caution">
    <text evidence="1">The sequence shown here is derived from an EMBL/GenBank/DDBJ whole genome shotgun (WGS) entry which is preliminary data.</text>
</comment>
<gene>
    <name evidence="1" type="ORF">SORDD14_00934</name>
</gene>
<protein>
    <submittedName>
        <fullName evidence="1">Phage-associated protein</fullName>
    </submittedName>
</protein>
<accession>A0A139P2F2</accession>
<dbReference type="PATRIC" id="fig|1303.77.peg.1062"/>
<dbReference type="AlphaFoldDB" id="A0A139P2F2"/>